<dbReference type="Proteomes" id="UP000799118">
    <property type="component" value="Unassembled WGS sequence"/>
</dbReference>
<proteinExistence type="predicted"/>
<reference evidence="4" key="1">
    <citation type="journal article" date="2019" name="Environ. Microbiol.">
        <title>Fungal ecological strategies reflected in gene transcription - a case study of two litter decomposers.</title>
        <authorList>
            <person name="Barbi F."/>
            <person name="Kohler A."/>
            <person name="Barry K."/>
            <person name="Baskaran P."/>
            <person name="Daum C."/>
            <person name="Fauchery L."/>
            <person name="Ihrmark K."/>
            <person name="Kuo A."/>
            <person name="LaButti K."/>
            <person name="Lipzen A."/>
            <person name="Morin E."/>
            <person name="Grigoriev I.V."/>
            <person name="Henrissat B."/>
            <person name="Lindahl B."/>
            <person name="Martin F."/>
        </authorList>
    </citation>
    <scope>NUCLEOTIDE SEQUENCE</scope>
    <source>
        <strain evidence="4">JB14</strain>
    </source>
</reference>
<protein>
    <recommendedName>
        <fullName evidence="3">DUF6534 domain-containing protein</fullName>
    </recommendedName>
</protein>
<accession>A0A6A4GJ47</accession>
<evidence type="ECO:0000313" key="4">
    <source>
        <dbReference type="EMBL" id="KAE9385343.1"/>
    </source>
</evidence>
<feature type="transmembrane region" description="Helical" evidence="2">
    <location>
        <begin position="266"/>
        <end position="288"/>
    </location>
</feature>
<dbReference type="Pfam" id="PF20152">
    <property type="entry name" value="DUF6534"/>
    <property type="match status" value="1"/>
</dbReference>
<keyword evidence="2" id="KW-1133">Transmembrane helix</keyword>
<dbReference type="PANTHER" id="PTHR40465:SF1">
    <property type="entry name" value="DUF6534 DOMAIN-CONTAINING PROTEIN"/>
    <property type="match status" value="1"/>
</dbReference>
<feature type="transmembrane region" description="Helical" evidence="2">
    <location>
        <begin position="234"/>
        <end position="254"/>
    </location>
</feature>
<gene>
    <name evidence="4" type="ORF">BT96DRAFT_949910</name>
</gene>
<dbReference type="PANTHER" id="PTHR40465">
    <property type="entry name" value="CHROMOSOME 1, WHOLE GENOME SHOTGUN SEQUENCE"/>
    <property type="match status" value="1"/>
</dbReference>
<evidence type="ECO:0000256" key="1">
    <source>
        <dbReference type="SAM" id="MobiDB-lite"/>
    </source>
</evidence>
<feature type="transmembrane region" description="Helical" evidence="2">
    <location>
        <begin position="352"/>
        <end position="372"/>
    </location>
</feature>
<dbReference type="EMBL" id="ML769997">
    <property type="protein sequence ID" value="KAE9385343.1"/>
    <property type="molecule type" value="Genomic_DNA"/>
</dbReference>
<keyword evidence="2" id="KW-0472">Membrane</keyword>
<evidence type="ECO:0000256" key="2">
    <source>
        <dbReference type="SAM" id="Phobius"/>
    </source>
</evidence>
<feature type="transmembrane region" description="Helical" evidence="2">
    <location>
        <begin position="195"/>
        <end position="219"/>
    </location>
</feature>
<feature type="domain" description="DUF6534" evidence="3">
    <location>
        <begin position="315"/>
        <end position="396"/>
    </location>
</feature>
<evidence type="ECO:0000259" key="3">
    <source>
        <dbReference type="Pfam" id="PF20152"/>
    </source>
</evidence>
<name>A0A6A4GJ47_9AGAR</name>
<keyword evidence="2" id="KW-0812">Transmembrane</keyword>
<dbReference type="InterPro" id="IPR045339">
    <property type="entry name" value="DUF6534"/>
</dbReference>
<dbReference type="OrthoDB" id="3262409at2759"/>
<keyword evidence="5" id="KW-1185">Reference proteome</keyword>
<sequence>MWESFVSDISAETGYGTSIFSLGTLIARRGAGSFELVKIAAVNIGNPGCASSDSAIIRWANEKYFGGLVGGVCQTHQMRSRQVNVMAITNHDYMCGETWAKLQGYKEKHKLAHVREFNCYPSCIAAEQRYCCCRRTVGIFSNKSYIWIMMDVCVKRVCCLGSYLAIHGYHYDAIFLPSLDSYYQNYPNDKTLLKYFVSALFIVEVFHWILVTMDAWYYLVEIWGNFEGFFDLPWVAPVIVLLTGIVSFSVQIFYVYRIWMLGHTKIIRTVAITISLISLTQCISAGTASGLTLKGGTEADVANLHIEFQLWLIGSFAADTLIALCMIWILINARRQVAFTRTENILNKIMLNVIKTGTMTSIIAAITLALFVKFPHVNYYGAPYTISLLANLNSRNAIRNESQLNESYQLSIHIAQQSPMTTMDEPIERRNNQKATEPEWAWDQSLQTSGEGSQAAPYA</sequence>
<dbReference type="AlphaFoldDB" id="A0A6A4GJ47"/>
<feature type="transmembrane region" description="Helical" evidence="2">
    <location>
        <begin position="308"/>
        <end position="331"/>
    </location>
</feature>
<evidence type="ECO:0000313" key="5">
    <source>
        <dbReference type="Proteomes" id="UP000799118"/>
    </source>
</evidence>
<feature type="region of interest" description="Disordered" evidence="1">
    <location>
        <begin position="418"/>
        <end position="459"/>
    </location>
</feature>
<organism evidence="4 5">
    <name type="scientific">Gymnopus androsaceus JB14</name>
    <dbReference type="NCBI Taxonomy" id="1447944"/>
    <lineage>
        <taxon>Eukaryota</taxon>
        <taxon>Fungi</taxon>
        <taxon>Dikarya</taxon>
        <taxon>Basidiomycota</taxon>
        <taxon>Agaricomycotina</taxon>
        <taxon>Agaricomycetes</taxon>
        <taxon>Agaricomycetidae</taxon>
        <taxon>Agaricales</taxon>
        <taxon>Marasmiineae</taxon>
        <taxon>Omphalotaceae</taxon>
        <taxon>Gymnopus</taxon>
    </lineage>
</organism>